<name>A0ABR9ZH33_VIBAN</name>
<feature type="non-terminal residue" evidence="2">
    <location>
        <position position="156"/>
    </location>
</feature>
<keyword evidence="3" id="KW-1185">Reference proteome</keyword>
<dbReference type="GO" id="GO:0004519">
    <property type="term" value="F:endonuclease activity"/>
    <property type="evidence" value="ECO:0007669"/>
    <property type="project" value="UniProtKB-KW"/>
</dbReference>
<keyword evidence="2" id="KW-0378">Hydrolase</keyword>
<evidence type="ECO:0000256" key="1">
    <source>
        <dbReference type="SAM" id="MobiDB-lite"/>
    </source>
</evidence>
<evidence type="ECO:0000313" key="2">
    <source>
        <dbReference type="EMBL" id="MBF4377302.1"/>
    </source>
</evidence>
<evidence type="ECO:0000313" key="3">
    <source>
        <dbReference type="Proteomes" id="UP000726136"/>
    </source>
</evidence>
<comment type="caution">
    <text evidence="2">The sequence shown here is derived from an EMBL/GenBank/DDBJ whole genome shotgun (WGS) entry which is preliminary data.</text>
</comment>
<feature type="non-terminal residue" evidence="2">
    <location>
        <position position="1"/>
    </location>
</feature>
<proteinExistence type="predicted"/>
<accession>A0ABR9ZH33</accession>
<sequence>KGADTKLQELAKDQFLAKLQSKKNHLTPLQQDEFERIVGKPPKEFAKELKAMNTEDVASWFVSHPGLGELLDMKVQGGSGRNKIVISDKPDDVTGTSTGYGSGQKPEDYLKSFAAFVNANSNRMVALQTVIQRPWELTRTDLKQLVVELEKNEFRE</sequence>
<keyword evidence="2" id="KW-0255">Endonuclease</keyword>
<protein>
    <submittedName>
        <fullName evidence="2">Type I restriction-modification system endonuclease</fullName>
    </submittedName>
</protein>
<feature type="region of interest" description="Disordered" evidence="1">
    <location>
        <begin position="82"/>
        <end position="102"/>
    </location>
</feature>
<reference evidence="2 3" key="1">
    <citation type="journal article" date="2021" name="PeerJ">
        <title>Analysis of 44 Vibrio anguillarum genomes reveals high genetic diversity.</title>
        <authorList>
            <person name="Hansen M.J."/>
            <person name="Dalsgaard I."/>
        </authorList>
    </citation>
    <scope>NUCLEOTIDE SEQUENCE [LARGE SCALE GENOMIC DNA]</scope>
    <source>
        <strain evidence="2 3">040915-1/1B</strain>
    </source>
</reference>
<dbReference type="Proteomes" id="UP000726136">
    <property type="component" value="Unassembled WGS sequence"/>
</dbReference>
<keyword evidence="2" id="KW-0540">Nuclease</keyword>
<organism evidence="2 3">
    <name type="scientific">Vibrio anguillarum</name>
    <name type="common">Listonella anguillarum</name>
    <dbReference type="NCBI Taxonomy" id="55601"/>
    <lineage>
        <taxon>Bacteria</taxon>
        <taxon>Pseudomonadati</taxon>
        <taxon>Pseudomonadota</taxon>
        <taxon>Gammaproteobacteria</taxon>
        <taxon>Vibrionales</taxon>
        <taxon>Vibrionaceae</taxon>
        <taxon>Vibrio</taxon>
    </lineage>
</organism>
<gene>
    <name evidence="2" type="ORF">EAY46_30475</name>
</gene>
<dbReference type="EMBL" id="RDPI01001607">
    <property type="protein sequence ID" value="MBF4377302.1"/>
    <property type="molecule type" value="Genomic_DNA"/>
</dbReference>